<dbReference type="Proteomes" id="UP000318821">
    <property type="component" value="Unassembled WGS sequence"/>
</dbReference>
<evidence type="ECO:0000313" key="2">
    <source>
        <dbReference type="EMBL" id="TPP48934.1"/>
    </source>
</evidence>
<reference evidence="3" key="1">
    <citation type="submission" date="2019-02" db="EMBL/GenBank/DDBJ databases">
        <title>FDA dAtabase for Regulatory Grade micrObial Sequences (FDA-ARGOS): Supporting development and validation of Infectious Disease Dx tests.</title>
        <authorList>
            <person name="Duncan R."/>
            <person name="Fisher C."/>
            <person name="Tallon L."/>
            <person name="Sadzewicz L."/>
            <person name="Sengamalay N."/>
            <person name="Ott S."/>
            <person name="Godinez A."/>
            <person name="Nagaraj S."/>
            <person name="Vavikolanu K."/>
            <person name="Vyas G."/>
            <person name="Nadendla S."/>
            <person name="Aluvathingal J."/>
            <person name="Sichtig H."/>
        </authorList>
    </citation>
    <scope>NUCLEOTIDE SEQUENCE [LARGE SCALE GENOMIC DNA]</scope>
    <source>
        <strain evidence="3">FDAARGOS_360</strain>
    </source>
</reference>
<dbReference type="AlphaFoldDB" id="A0A504XKS4"/>
<feature type="compositionally biased region" description="Polar residues" evidence="1">
    <location>
        <begin position="58"/>
        <end position="72"/>
    </location>
</feature>
<dbReference type="VEuPathDB" id="TriTrypDB:LdCL_250015000"/>
<dbReference type="VEuPathDB" id="TriTrypDB:LDHU3_25.1240"/>
<dbReference type="VEuPathDB" id="TriTrypDB:LdCL_250015100"/>
<dbReference type="VEuPathDB" id="TriTrypDB:LdBPK_250970.1"/>
<organism evidence="2 3">
    <name type="scientific">Leishmania donovani</name>
    <dbReference type="NCBI Taxonomy" id="5661"/>
    <lineage>
        <taxon>Eukaryota</taxon>
        <taxon>Discoba</taxon>
        <taxon>Euglenozoa</taxon>
        <taxon>Kinetoplastea</taxon>
        <taxon>Metakinetoplastina</taxon>
        <taxon>Trypanosomatida</taxon>
        <taxon>Trypanosomatidae</taxon>
        <taxon>Leishmaniinae</taxon>
        <taxon>Leishmania</taxon>
    </lineage>
</organism>
<dbReference type="VEuPathDB" id="TriTrypDB:LdBPK_250980.1"/>
<name>A0A504XKS4_LEIDO</name>
<sequence length="763" mass="82870">MESGAVSSESRVDKVDRGSIASPLPFLSATMPEQQKATAALIDAPDDIDSLAEELENATHSPKTMTAASTPATGPKVKGSARSKKKRGATAPRGTAGRKVRPESAEDDTAASKLEGSEELLGDARLHEVRGSRSRSHSTAPHTPAVLNPAFASSLSALATPAAAEGTVRGQSYVHGAWCRYEDDLAVRRTQNSIQRKRQRNSFNKDELQPPESHWVEAPPAFTGGPRPFPTSATHLAPDSAVIGGFQWTPWRFYREKRRRSSRRPTASDASPASARSVTAASAAQPDLFSAVSSSAPVSSGGVPSLACSEVPSLPVLQVEAHVPESAVAVVPPMTPEERKGYARYVMSSGKLRHDCRDPYAFLVSATAEASAQSVPLLITCLHASAFSAPLAEERRAFDIIERLLSNRLQHPTEPRYTSFSATSAAWVNGVAPLVYVFRLAAWMGCAVTAEGTRYVFFEGLGETHAPGPSNDAEGRRQRHGQQQIADRLDELRCVASVWDTSVAESSADASRRYQDAHQQLLQLFQSAQGFTDREEVWARHTNCLQLHPRAQRELDRFLSAPDSMPSTNAQGARMTRALSVPGTQHGRRGEGEARETCLADDSLRWLLSHASLCECHRMCENVAAESASSSVGSRESMATAVPLVPGFSAPVAARLRQRAQLEQHQGYLDATGPAYRRLGHEERHRGESLIMSITALLGQSSEVTEAQGTVRHDRHEARRLMGNFCQDGDLVKLYVLEKYAAELEEAKLLHRKPLVYAALCER</sequence>
<dbReference type="EMBL" id="RHLD01000022">
    <property type="protein sequence ID" value="TPP48934.1"/>
    <property type="molecule type" value="Genomic_DNA"/>
</dbReference>
<feature type="compositionally biased region" description="Basic residues" evidence="1">
    <location>
        <begin position="79"/>
        <end position="88"/>
    </location>
</feature>
<comment type="caution">
    <text evidence="2">The sequence shown here is derived from an EMBL/GenBank/DDBJ whole genome shotgun (WGS) entry which is preliminary data.</text>
</comment>
<evidence type="ECO:0000313" key="3">
    <source>
        <dbReference type="Proteomes" id="UP000318821"/>
    </source>
</evidence>
<feature type="region of interest" description="Disordered" evidence="1">
    <location>
        <begin position="257"/>
        <end position="279"/>
    </location>
</feature>
<proteinExistence type="predicted"/>
<dbReference type="SUPFAM" id="SSF143503">
    <property type="entry name" value="PUG domain-like"/>
    <property type="match status" value="1"/>
</dbReference>
<feature type="region of interest" description="Disordered" evidence="1">
    <location>
        <begin position="1"/>
        <end position="123"/>
    </location>
</feature>
<evidence type="ECO:0000256" key="1">
    <source>
        <dbReference type="SAM" id="MobiDB-lite"/>
    </source>
</evidence>
<feature type="compositionally biased region" description="Low complexity" evidence="1">
    <location>
        <begin position="264"/>
        <end position="279"/>
    </location>
</feature>
<gene>
    <name evidence="2" type="ORF">CGC20_26765</name>
</gene>
<feature type="compositionally biased region" description="Acidic residues" evidence="1">
    <location>
        <begin position="44"/>
        <end position="56"/>
    </location>
</feature>
<protein>
    <submittedName>
        <fullName evidence="2">Uncharacterized protein</fullName>
    </submittedName>
</protein>
<accession>A0A504XKS4</accession>
<dbReference type="InterPro" id="IPR036339">
    <property type="entry name" value="PUB-like_dom_sf"/>
</dbReference>
<feature type="region of interest" description="Disordered" evidence="1">
    <location>
        <begin position="192"/>
        <end position="213"/>
    </location>
</feature>
<dbReference type="VEuPathDB" id="TriTrypDB:LDHU3_25.1250"/>